<evidence type="ECO:0000313" key="3">
    <source>
        <dbReference type="Proteomes" id="UP000808337"/>
    </source>
</evidence>
<keyword evidence="1" id="KW-0732">Signal</keyword>
<accession>A0A9D7XPA5</accession>
<sequence length="357" mass="40445">MNKLILILTGLIITCSVQAQQKTENLIIVTLDGMRWQEVFGGVDSLLIVNKKFTRDSASIVRTYWSKDVQERRQKLFPFLWSTILNQGQLYGNRLKGSNVNVANKYHFSYPGYNEIFTGYPDTAVNSNDKILNKNINVLEFINKQKGFKGKVAAFTSWDVFPYIFNEARSGIYVNADDTIQSGNVALKLISDMHTLSSRPLDVRPDVLTYFGAREYLKASHPRVLYIGFDETDDFAHEGMYDQYLKSAHAEDAMLADLWKLIQSMPEYAGHTTLIVTCDHGRGDKVKEEWTSHGEKIADSDQIWIAAIGPDTKPLGEVKKTKQYYQRQLATTFAALFGFDFKPDQPVIGPIESIVGK</sequence>
<dbReference type="Gene3D" id="3.40.720.10">
    <property type="entry name" value="Alkaline Phosphatase, subunit A"/>
    <property type="match status" value="1"/>
</dbReference>
<dbReference type="InterPro" id="IPR017850">
    <property type="entry name" value="Alkaline_phosphatase_core_sf"/>
</dbReference>
<dbReference type="EMBL" id="JADKGY010000029">
    <property type="protein sequence ID" value="MBK9984294.1"/>
    <property type="molecule type" value="Genomic_DNA"/>
</dbReference>
<dbReference type="Proteomes" id="UP000808337">
    <property type="component" value="Unassembled WGS sequence"/>
</dbReference>
<evidence type="ECO:0000313" key="2">
    <source>
        <dbReference type="EMBL" id="MBK9984294.1"/>
    </source>
</evidence>
<dbReference type="Pfam" id="PF01663">
    <property type="entry name" value="Phosphodiest"/>
    <property type="match status" value="1"/>
</dbReference>
<organism evidence="2 3">
    <name type="scientific">Candidatus Opimibacter skivensis</name>
    <dbReference type="NCBI Taxonomy" id="2982028"/>
    <lineage>
        <taxon>Bacteria</taxon>
        <taxon>Pseudomonadati</taxon>
        <taxon>Bacteroidota</taxon>
        <taxon>Saprospiria</taxon>
        <taxon>Saprospirales</taxon>
        <taxon>Saprospiraceae</taxon>
        <taxon>Candidatus Opimibacter</taxon>
    </lineage>
</organism>
<dbReference type="AlphaFoldDB" id="A0A9D7XPA5"/>
<evidence type="ECO:0000256" key="1">
    <source>
        <dbReference type="SAM" id="SignalP"/>
    </source>
</evidence>
<feature type="signal peptide" evidence="1">
    <location>
        <begin position="1"/>
        <end position="19"/>
    </location>
</feature>
<name>A0A9D7XPA5_9BACT</name>
<protein>
    <submittedName>
        <fullName evidence="2">Alkaline phosphatase family protein</fullName>
    </submittedName>
</protein>
<dbReference type="InterPro" id="IPR002591">
    <property type="entry name" value="Phosphodiest/P_Trfase"/>
</dbReference>
<reference evidence="2 3" key="1">
    <citation type="submission" date="2020-10" db="EMBL/GenBank/DDBJ databases">
        <title>Connecting structure to function with the recovery of over 1000 high-quality activated sludge metagenome-assembled genomes encoding full-length rRNA genes using long-read sequencing.</title>
        <authorList>
            <person name="Singleton C.M."/>
            <person name="Petriglieri F."/>
            <person name="Kristensen J.M."/>
            <person name="Kirkegaard R.H."/>
            <person name="Michaelsen T.Y."/>
            <person name="Andersen M.H."/>
            <person name="Karst S.M."/>
            <person name="Dueholm M.S."/>
            <person name="Nielsen P.H."/>
            <person name="Albertsen M."/>
        </authorList>
    </citation>
    <scope>NUCLEOTIDE SEQUENCE [LARGE SCALE GENOMIC DNA]</scope>
    <source>
        <strain evidence="2">Ribe_18-Q3-R11-54_MAXAC.273</strain>
    </source>
</reference>
<proteinExistence type="predicted"/>
<comment type="caution">
    <text evidence="2">The sequence shown here is derived from an EMBL/GenBank/DDBJ whole genome shotgun (WGS) entry which is preliminary data.</text>
</comment>
<feature type="chain" id="PRO_5039490331" evidence="1">
    <location>
        <begin position="20"/>
        <end position="357"/>
    </location>
</feature>
<gene>
    <name evidence="2" type="ORF">IPP15_18335</name>
</gene>
<dbReference type="SUPFAM" id="SSF53649">
    <property type="entry name" value="Alkaline phosphatase-like"/>
    <property type="match status" value="1"/>
</dbReference>